<evidence type="ECO:0000313" key="3">
    <source>
        <dbReference type="Proteomes" id="UP000016496"/>
    </source>
</evidence>
<dbReference type="HOGENOM" id="CLU_2969891_0_0_10"/>
<gene>
    <name evidence="2" type="ORF">HMPREF1981_01171</name>
</gene>
<feature type="region of interest" description="Disordered" evidence="1">
    <location>
        <begin position="1"/>
        <end position="24"/>
    </location>
</feature>
<protein>
    <submittedName>
        <fullName evidence="2">Uncharacterized protein</fullName>
    </submittedName>
</protein>
<dbReference type="Proteomes" id="UP000016496">
    <property type="component" value="Unassembled WGS sequence"/>
</dbReference>
<evidence type="ECO:0000313" key="2">
    <source>
        <dbReference type="EMBL" id="ERI85973.1"/>
    </source>
</evidence>
<dbReference type="EMBL" id="AWSV01000061">
    <property type="protein sequence ID" value="ERI85973.1"/>
    <property type="molecule type" value="Genomic_DNA"/>
</dbReference>
<reference evidence="2 3" key="1">
    <citation type="submission" date="2013-08" db="EMBL/GenBank/DDBJ databases">
        <authorList>
            <person name="Weinstock G."/>
            <person name="Sodergren E."/>
            <person name="Wylie T."/>
            <person name="Fulton L."/>
            <person name="Fulton R."/>
            <person name="Fronick C."/>
            <person name="O'Laughlin M."/>
            <person name="Godfrey J."/>
            <person name="Miner T."/>
            <person name="Herter B."/>
            <person name="Appelbaum E."/>
            <person name="Cordes M."/>
            <person name="Lek S."/>
            <person name="Wollam A."/>
            <person name="Pepin K.H."/>
            <person name="Palsikar V.B."/>
            <person name="Mitreva M."/>
            <person name="Wilson R.K."/>
        </authorList>
    </citation>
    <scope>NUCLEOTIDE SEQUENCE [LARGE SCALE GENOMIC DNA]</scope>
    <source>
        <strain evidence="2 3">F0041</strain>
    </source>
</reference>
<sequence length="58" mass="6847">MWNRSHFHAEASKTKKIKNPKEDSKHAIKHSRLFVPFKIKIISLHQHCSAQLLFINLL</sequence>
<name>U2CPH1_9BACE</name>
<evidence type="ECO:0000256" key="1">
    <source>
        <dbReference type="SAM" id="MobiDB-lite"/>
    </source>
</evidence>
<comment type="caution">
    <text evidence="2">The sequence shown here is derived from an EMBL/GenBank/DDBJ whole genome shotgun (WGS) entry which is preliminary data.</text>
</comment>
<accession>U2CPH1</accession>
<dbReference type="AlphaFoldDB" id="U2CPH1"/>
<organism evidence="2 3">
    <name type="scientific">Bacteroides pyogenes F0041</name>
    <dbReference type="NCBI Taxonomy" id="1321819"/>
    <lineage>
        <taxon>Bacteria</taxon>
        <taxon>Pseudomonadati</taxon>
        <taxon>Bacteroidota</taxon>
        <taxon>Bacteroidia</taxon>
        <taxon>Bacteroidales</taxon>
        <taxon>Bacteroidaceae</taxon>
        <taxon>Bacteroides</taxon>
    </lineage>
</organism>
<proteinExistence type="predicted"/>
<feature type="compositionally biased region" description="Basic and acidic residues" evidence="1">
    <location>
        <begin position="7"/>
        <end position="24"/>
    </location>
</feature>